<keyword evidence="2" id="KW-0812">Transmembrane</keyword>
<evidence type="ECO:0008006" key="4">
    <source>
        <dbReference type="Google" id="ProtNLM"/>
    </source>
</evidence>
<dbReference type="EMBL" id="LAZR01018083">
    <property type="protein sequence ID" value="KKL97781.1"/>
    <property type="molecule type" value="Genomic_DNA"/>
</dbReference>
<dbReference type="InterPro" id="IPR048254">
    <property type="entry name" value="CDP_ALCOHOL_P_TRANSF_CS"/>
</dbReference>
<accession>A0A0F9H491</accession>
<reference evidence="3" key="1">
    <citation type="journal article" date="2015" name="Nature">
        <title>Complex archaea that bridge the gap between prokaryotes and eukaryotes.</title>
        <authorList>
            <person name="Spang A."/>
            <person name="Saw J.H."/>
            <person name="Jorgensen S.L."/>
            <person name="Zaremba-Niedzwiedzka K."/>
            <person name="Martijn J."/>
            <person name="Lind A.E."/>
            <person name="van Eijk R."/>
            <person name="Schleper C."/>
            <person name="Guy L."/>
            <person name="Ettema T.J."/>
        </authorList>
    </citation>
    <scope>NUCLEOTIDE SEQUENCE</scope>
</reference>
<dbReference type="Gene3D" id="1.20.120.1760">
    <property type="match status" value="1"/>
</dbReference>
<name>A0A0F9H491_9ZZZZ</name>
<dbReference type="InterPro" id="IPR000462">
    <property type="entry name" value="CDP-OH_P_trans"/>
</dbReference>
<organism evidence="3">
    <name type="scientific">marine sediment metagenome</name>
    <dbReference type="NCBI Taxonomy" id="412755"/>
    <lineage>
        <taxon>unclassified sequences</taxon>
        <taxon>metagenomes</taxon>
        <taxon>ecological metagenomes</taxon>
    </lineage>
</organism>
<evidence type="ECO:0000313" key="3">
    <source>
        <dbReference type="EMBL" id="KKL97781.1"/>
    </source>
</evidence>
<keyword evidence="2" id="KW-0472">Membrane</keyword>
<dbReference type="GO" id="GO:0008654">
    <property type="term" value="P:phospholipid biosynthetic process"/>
    <property type="evidence" value="ECO:0007669"/>
    <property type="project" value="InterPro"/>
</dbReference>
<evidence type="ECO:0000256" key="2">
    <source>
        <dbReference type="SAM" id="Phobius"/>
    </source>
</evidence>
<sequence length="234" mass="26504">MNEKGSSEKRKNQQKISSRYIDLPVRFLIKHNFTPNKISVIGFILFLIASLLIGLGGLYFSIWFAWIIPSIMGIAGAFDLFDGEVARRTGKESQAGAFLDSNLDRLSDALFILGLIYGGLINYLLGYIILFLVIMISYTRSRAENEGVNMKGIGFMERADRILFMIFTIIIELTFYFSTFLIFGDPITIPPIPIITNVPVSPIFLIAIIIFVFSLIYTLLQRIIFSFKALKNMK</sequence>
<protein>
    <recommendedName>
        <fullName evidence="4">CDP-alcohol phosphatidyltransferase family protein</fullName>
    </recommendedName>
</protein>
<feature type="transmembrane region" description="Helical" evidence="2">
    <location>
        <begin position="203"/>
        <end position="225"/>
    </location>
</feature>
<proteinExistence type="predicted"/>
<feature type="transmembrane region" description="Helical" evidence="2">
    <location>
        <begin position="109"/>
        <end position="138"/>
    </location>
</feature>
<dbReference type="Pfam" id="PF01066">
    <property type="entry name" value="CDP-OH_P_transf"/>
    <property type="match status" value="1"/>
</dbReference>
<feature type="transmembrane region" description="Helical" evidence="2">
    <location>
        <begin position="40"/>
        <end position="68"/>
    </location>
</feature>
<dbReference type="AlphaFoldDB" id="A0A0F9H491"/>
<keyword evidence="2" id="KW-1133">Transmembrane helix</keyword>
<dbReference type="PROSITE" id="PS00379">
    <property type="entry name" value="CDP_ALCOHOL_P_TRANSF"/>
    <property type="match status" value="1"/>
</dbReference>
<keyword evidence="1" id="KW-0808">Transferase</keyword>
<evidence type="ECO:0000256" key="1">
    <source>
        <dbReference type="ARBA" id="ARBA00022679"/>
    </source>
</evidence>
<feature type="transmembrane region" description="Helical" evidence="2">
    <location>
        <begin position="159"/>
        <end position="183"/>
    </location>
</feature>
<dbReference type="InterPro" id="IPR043130">
    <property type="entry name" value="CDP-OH_PTrfase_TM_dom"/>
</dbReference>
<dbReference type="GO" id="GO:0016020">
    <property type="term" value="C:membrane"/>
    <property type="evidence" value="ECO:0007669"/>
    <property type="project" value="InterPro"/>
</dbReference>
<comment type="caution">
    <text evidence="3">The sequence shown here is derived from an EMBL/GenBank/DDBJ whole genome shotgun (WGS) entry which is preliminary data.</text>
</comment>
<dbReference type="GO" id="GO:0016780">
    <property type="term" value="F:phosphotransferase activity, for other substituted phosphate groups"/>
    <property type="evidence" value="ECO:0007669"/>
    <property type="project" value="InterPro"/>
</dbReference>
<gene>
    <name evidence="3" type="ORF">LCGC14_1830970</name>
</gene>